<dbReference type="InterPro" id="IPR041497">
    <property type="entry name" value="Thump-like"/>
</dbReference>
<keyword evidence="3" id="KW-0808">Transferase</keyword>
<feature type="domain" description="PG-1098 ferredoxin-like" evidence="2">
    <location>
        <begin position="308"/>
        <end position="351"/>
    </location>
</feature>
<keyword evidence="3" id="KW-0489">Methyltransferase</keyword>
<dbReference type="Gene3D" id="3.40.50.150">
    <property type="entry name" value="Vaccinia Virus protein VP39"/>
    <property type="match status" value="1"/>
</dbReference>
<evidence type="ECO:0000259" key="2">
    <source>
        <dbReference type="Pfam" id="PF22013"/>
    </source>
</evidence>
<dbReference type="OrthoDB" id="1000417at2"/>
<dbReference type="SUPFAM" id="SSF53335">
    <property type="entry name" value="S-adenosyl-L-methionine-dependent methyltransferases"/>
    <property type="match status" value="1"/>
</dbReference>
<protein>
    <submittedName>
        <fullName evidence="3">SAM-dependent methyltransferase</fullName>
    </submittedName>
</protein>
<accession>A0A2M9HL12</accession>
<dbReference type="GO" id="GO:0032259">
    <property type="term" value="P:methylation"/>
    <property type="evidence" value="ECO:0007669"/>
    <property type="project" value="UniProtKB-KW"/>
</dbReference>
<sequence length="424" mass="46782">MEITEQTWAFIAEHRDEDVRELALHAKRGGEVDLPFALEQISGWQRARVKLSEWAERERLIFPPQVPMEQCSSQFTAQYKARLATRLLAQAAGGSCESASLEASMPRQHTSLVDLTGGFGVDFSYMARVFDNATYVERQSNLCDLARHNFPLLGLESARVVNGDSTEVLGSLDSVSLIFLDPARRDSHGSRTYAIADCTPDVLALKSQLLLKAPVVMVKLSPMLDWHKTVDDFAGSVHEVHIVSTGNECKELLLVLRRGICPAPHLFCINDEQILEYDAPDDNDASASPANLAQTSETGGIVVDEAQYLYEPNASIMKAGCFDVIAQRFPVTMIAPNSHLFISEQRVEDFPGRSFAIESVASMNKKELKSSLAGLTHANIAVRNFPMSVNTLRKKLKLKDGGKSYLFATTDETGRHIVIVTVKA</sequence>
<keyword evidence="4" id="KW-1185">Reference proteome</keyword>
<reference evidence="4" key="1">
    <citation type="submission" date="2017-10" db="EMBL/GenBank/DDBJ databases">
        <title>Draft genome sequences of strains TRE 1, TRE 9, TRE H and TRI 7, isolated from tamarins, belonging to four potential novel Bifidobacterium species.</title>
        <authorList>
            <person name="Mattarelli P."/>
            <person name="Modesto M."/>
            <person name="Puglisi E."/>
            <person name="Morelli L."/>
            <person name="Bonetti A."/>
            <person name="Spezio C."/>
            <person name="Sandri C."/>
        </authorList>
    </citation>
    <scope>NUCLEOTIDE SEQUENCE [LARGE SCALE GENOMIC DNA]</scope>
    <source>
        <strain evidence="4">TREH</strain>
    </source>
</reference>
<dbReference type="InterPro" id="IPR054168">
    <property type="entry name" value="PG_1098_Fer"/>
</dbReference>
<organism evidence="3 4">
    <name type="scientific">Bifidobacterium felsineum</name>
    <dbReference type="NCBI Taxonomy" id="2045440"/>
    <lineage>
        <taxon>Bacteria</taxon>
        <taxon>Bacillati</taxon>
        <taxon>Actinomycetota</taxon>
        <taxon>Actinomycetes</taxon>
        <taxon>Bifidobacteriales</taxon>
        <taxon>Bifidobacteriaceae</taxon>
        <taxon>Bifidobacterium</taxon>
    </lineage>
</organism>
<dbReference type="RefSeq" id="WP_100494259.1">
    <property type="nucleotide sequence ID" value="NZ_JAFEJV010000023.1"/>
</dbReference>
<name>A0A2M9HL12_9BIFI</name>
<evidence type="ECO:0000313" key="4">
    <source>
        <dbReference type="Proteomes" id="UP000229239"/>
    </source>
</evidence>
<gene>
    <name evidence="3" type="ORF">CSQ86_04410</name>
</gene>
<dbReference type="GO" id="GO:0008168">
    <property type="term" value="F:methyltransferase activity"/>
    <property type="evidence" value="ECO:0007669"/>
    <property type="project" value="UniProtKB-KW"/>
</dbReference>
<dbReference type="Pfam" id="PF22013">
    <property type="entry name" value="PG_1098_Fer"/>
    <property type="match status" value="1"/>
</dbReference>
<dbReference type="Gene3D" id="1.10.10.1110">
    <property type="entry name" value="Methyltransferase PG1098, N-terminal domain"/>
    <property type="match status" value="1"/>
</dbReference>
<dbReference type="Pfam" id="PF18096">
    <property type="entry name" value="Thump_like"/>
    <property type="match status" value="1"/>
</dbReference>
<feature type="domain" description="THUMP-like" evidence="1">
    <location>
        <begin position="352"/>
        <end position="421"/>
    </location>
</feature>
<evidence type="ECO:0000259" key="1">
    <source>
        <dbReference type="Pfam" id="PF18096"/>
    </source>
</evidence>
<proteinExistence type="predicted"/>
<dbReference type="EMBL" id="PEBJ01000002">
    <property type="protein sequence ID" value="PJM77506.1"/>
    <property type="molecule type" value="Genomic_DNA"/>
</dbReference>
<comment type="caution">
    <text evidence="3">The sequence shown here is derived from an EMBL/GenBank/DDBJ whole genome shotgun (WGS) entry which is preliminary data.</text>
</comment>
<dbReference type="Proteomes" id="UP000229239">
    <property type="component" value="Unassembled WGS sequence"/>
</dbReference>
<evidence type="ECO:0000313" key="3">
    <source>
        <dbReference type="EMBL" id="PJM77506.1"/>
    </source>
</evidence>
<dbReference type="AlphaFoldDB" id="A0A2M9HL12"/>
<dbReference type="InterPro" id="IPR029063">
    <property type="entry name" value="SAM-dependent_MTases_sf"/>
</dbReference>